<evidence type="ECO:0000256" key="7">
    <source>
        <dbReference type="SAM" id="MobiDB-lite"/>
    </source>
</evidence>
<dbReference type="InParanoid" id="A0A286UJ90"/>
<dbReference type="InterPro" id="IPR019528">
    <property type="entry name" value="PACT_domain"/>
</dbReference>
<feature type="coiled-coil region" evidence="6">
    <location>
        <begin position="1268"/>
        <end position="1309"/>
    </location>
</feature>
<protein>
    <recommendedName>
        <fullName evidence="8">Pericentrin/AKAP-450 centrosomal targeting domain-containing protein</fullName>
    </recommendedName>
</protein>
<gene>
    <name evidence="9" type="ORF">PNOK_0461500</name>
</gene>
<dbReference type="OrthoDB" id="2020852at2759"/>
<keyword evidence="3" id="KW-0597">Phosphoprotein</keyword>
<reference evidence="9 10" key="1">
    <citation type="journal article" date="2017" name="Mol. Ecol.">
        <title>Comparative and population genomic landscape of Phellinus noxius: A hypervariable fungus causing root rot in trees.</title>
        <authorList>
            <person name="Chung C.L."/>
            <person name="Lee T.J."/>
            <person name="Akiba M."/>
            <person name="Lee H.H."/>
            <person name="Kuo T.H."/>
            <person name="Liu D."/>
            <person name="Ke H.M."/>
            <person name="Yokoi T."/>
            <person name="Roa M.B."/>
            <person name="Lu M.J."/>
            <person name="Chang Y.Y."/>
            <person name="Ann P.J."/>
            <person name="Tsai J.N."/>
            <person name="Chen C.Y."/>
            <person name="Tzean S.S."/>
            <person name="Ota Y."/>
            <person name="Hattori T."/>
            <person name="Sahashi N."/>
            <person name="Liou R.F."/>
            <person name="Kikuchi T."/>
            <person name="Tsai I.J."/>
        </authorList>
    </citation>
    <scope>NUCLEOTIDE SEQUENCE [LARGE SCALE GENOMIC DNA]</scope>
    <source>
        <strain evidence="9 10">FFPRI411160</strain>
    </source>
</reference>
<evidence type="ECO:0000256" key="6">
    <source>
        <dbReference type="SAM" id="Coils"/>
    </source>
</evidence>
<dbReference type="Pfam" id="PF10495">
    <property type="entry name" value="PACT_coil_coil"/>
    <property type="match status" value="1"/>
</dbReference>
<dbReference type="SUPFAM" id="SSF57997">
    <property type="entry name" value="Tropomyosin"/>
    <property type="match status" value="1"/>
</dbReference>
<comment type="caution">
    <text evidence="9">The sequence shown here is derived from an EMBL/GenBank/DDBJ whole genome shotgun (WGS) entry which is preliminary data.</text>
</comment>
<sequence>METPSRIWRRIEVDAYGADMPSLPSLPEPDETNNDHSFDPSSSLNFTPRRPDVIRPIQQYLSSSQSTERTIKSGDLKGDRVAFVKQTSAFKQTSPLRFLSKNDHPISGFQNNAIQETPTDRLGSSTTISLKSIPGHHIEDGGVNSLATALRPISRSPSPIPQPMLDKTFDIVDNTNASTHTGDTVSQLKSFDLRDFKGVAVRRRYVGEHNEPPSQHLSSTDSMDSFNPITVSAMMEHVQGTWPLAVTKINRSPTEGGHVTSASYEKKYSPVSGEEGLHEEVTNDQEALLVSSSPNLPSLPEISLKAYNNFTPNVQSRFHQASNFHVAEEDDLATPLPRRKSFLLSVVNSSSRPKLNLQTPRFRNARPSLGDMDLGQISSHYRLPYDGGSASKLSRPLSQVIPETPVPFEISPIAENDNGSEKSVSLSSTTSSHDLVLHRANASFDPATGPQGIGRFDASRLNSYLHGLNRRLQEENEYLTRKIKDQQLEIDTVHNHAHLKGELSSVQEEAEQWALEKEELEKRMVELQKMVKLKEKEADDERGERMRDKELYKARMIEVEEGVSTIVRDLEIRLEDAEKKAGKSRNAETSLGMANVELEQALAECQLLRERVKQAEDIMANGKELGLDLRAANEKIAELERELRVTNRDVQRKESIKDEEINTLKEEVLNLQSRLQISDERFKILQEKAELSQKSYDGVKKELDDAQRQVTSYEAKLSEMSSEKKDTLRRLSEAEDRCRYQEKDLRDAEQQAARTSDEVNKFKTMVKDLERALEESDKKMILDGRELHDLKARISNLEQEKENLNPLERSRSQFNLADETNLEAMRLELDAANREIGNLKTQLAQSPSRKALEKAKEARIEMLEKENQQLMNQLRSSRELPSYSATPRKESAMSGLSPLHRQLINLSLRTPITPGGPLRDPSWLMSMTGEVTTEHLIEEIGRLQKELNEANESIDDKIDKLEEAGLGVVGLSEALAESRRQVSELKARLAQYQERELRTMDIDANDKLNGLISKGTTSSLQLRLSLVSTELENLRKQRNADMASSRDEKNVLRDAANRLNAEVKRVKDELSEAQSKGRKAEKSKAELQKAKSVIDDLEYHLRTERSRLQTMGAENSNALKEKDKILQKLSSTEHKMEDTKSKLLRLKEVNFQLQAELRASQKAEDVEERLFGNNKIIDQLRQERARLSDEYFDLQRKLTEASKHISDLATKHSSLQLSYDDRRHQLDLQAKEIEKLREALYAQSDKFDFGNSETKQARNEGVDIQSVVLRLETELRRLQHEADHYGKDLKLLRSERDDLLEQHHKELNRNDRVIRQNRAQIRYLKEQLSNLNKIQMPSEHRLSIDLLRSSHKNECKGLFVQIRYLKAKFTREASIRDNLIYQKQYLLVLLSRYEKSEKRILATIAQIDPLAAAPEPRKRSLKAVGCAIIFLLRARRAGDLWRKERSSKEAINEALESVRKRRLDNKV</sequence>
<evidence type="ECO:0000313" key="10">
    <source>
        <dbReference type="Proteomes" id="UP000217199"/>
    </source>
</evidence>
<keyword evidence="10" id="KW-1185">Reference proteome</keyword>
<name>A0A286UJ90_9AGAM</name>
<evidence type="ECO:0000256" key="1">
    <source>
        <dbReference type="ARBA" id="ARBA00004267"/>
    </source>
</evidence>
<evidence type="ECO:0000256" key="3">
    <source>
        <dbReference type="ARBA" id="ARBA00022553"/>
    </source>
</evidence>
<feature type="domain" description="Pericentrin/AKAP-450 centrosomal targeting" evidence="8">
    <location>
        <begin position="1368"/>
        <end position="1441"/>
    </location>
</feature>
<dbReference type="GO" id="GO:0005815">
    <property type="term" value="C:microtubule organizing center"/>
    <property type="evidence" value="ECO:0007669"/>
    <property type="project" value="UniProtKB-SubCell"/>
</dbReference>
<feature type="region of interest" description="Disordered" evidence="7">
    <location>
        <begin position="410"/>
        <end position="429"/>
    </location>
</feature>
<evidence type="ECO:0000256" key="2">
    <source>
        <dbReference type="ARBA" id="ARBA00022490"/>
    </source>
</evidence>
<feature type="coiled-coil region" evidence="6">
    <location>
        <begin position="1042"/>
        <end position="1100"/>
    </location>
</feature>
<keyword evidence="5" id="KW-0206">Cytoskeleton</keyword>
<comment type="subcellular location">
    <subcellularLocation>
        <location evidence="1">Cytoplasm</location>
        <location evidence="1">Cytoskeleton</location>
        <location evidence="1">Microtubule organizing center</location>
    </subcellularLocation>
</comment>
<evidence type="ECO:0000313" key="9">
    <source>
        <dbReference type="EMBL" id="PAV19681.1"/>
    </source>
</evidence>
<dbReference type="GO" id="GO:0005737">
    <property type="term" value="C:cytoplasm"/>
    <property type="evidence" value="ECO:0007669"/>
    <property type="project" value="UniProtKB-ARBA"/>
</dbReference>
<proteinExistence type="predicted"/>
<evidence type="ECO:0000256" key="4">
    <source>
        <dbReference type="ARBA" id="ARBA00023054"/>
    </source>
</evidence>
<feature type="region of interest" description="Disordered" evidence="7">
    <location>
        <begin position="874"/>
        <end position="895"/>
    </location>
</feature>
<feature type="region of interest" description="Disordered" evidence="7">
    <location>
        <begin position="18"/>
        <end position="51"/>
    </location>
</feature>
<organism evidence="9 10">
    <name type="scientific">Pyrrhoderma noxium</name>
    <dbReference type="NCBI Taxonomy" id="2282107"/>
    <lineage>
        <taxon>Eukaryota</taxon>
        <taxon>Fungi</taxon>
        <taxon>Dikarya</taxon>
        <taxon>Basidiomycota</taxon>
        <taxon>Agaricomycotina</taxon>
        <taxon>Agaricomycetes</taxon>
        <taxon>Hymenochaetales</taxon>
        <taxon>Hymenochaetaceae</taxon>
        <taxon>Pyrrhoderma</taxon>
    </lineage>
</organism>
<dbReference type="Proteomes" id="UP000217199">
    <property type="component" value="Unassembled WGS sequence"/>
</dbReference>
<feature type="coiled-coil region" evidence="6">
    <location>
        <begin position="1136"/>
        <end position="1197"/>
    </location>
</feature>
<evidence type="ECO:0000259" key="8">
    <source>
        <dbReference type="Pfam" id="PF10495"/>
    </source>
</evidence>
<keyword evidence="2" id="KW-0963">Cytoplasm</keyword>
<dbReference type="EMBL" id="NBII01000004">
    <property type="protein sequence ID" value="PAV19681.1"/>
    <property type="molecule type" value="Genomic_DNA"/>
</dbReference>
<keyword evidence="4 6" id="KW-0175">Coiled coil</keyword>
<feature type="coiled-coil region" evidence="6">
    <location>
        <begin position="933"/>
        <end position="995"/>
    </location>
</feature>
<dbReference type="STRING" id="2282107.A0A286UJ90"/>
<evidence type="ECO:0000256" key="5">
    <source>
        <dbReference type="ARBA" id="ARBA00023212"/>
    </source>
</evidence>
<accession>A0A286UJ90</accession>